<name>A0A8S1GVP3_9PELO</name>
<dbReference type="Proteomes" id="UP000835052">
    <property type="component" value="Unassembled WGS sequence"/>
</dbReference>
<dbReference type="EMBL" id="CAJGYM010000005">
    <property type="protein sequence ID" value="CAD6186912.1"/>
    <property type="molecule type" value="Genomic_DNA"/>
</dbReference>
<sequence>MLHFINLPTPVTIPHNERETSMLTFTIGIDGKLTCDQTKTVYDLKSIEKLQFSSGTTIEVVCSDCLLRINESWAVMFSIIWVELNSLSIPQKCFATTLMLNDEFHVNLCCMVELPDLVAHCRLISRPDSNHDNQFLLIFPKSLPPILFSVEPSKLKRIFNFSETFPELEDLVPSGTVIRSSFIQNELFRFNVLGLDTGFVTISIYDIKDKALLKRCNLRFACSITVAEFLPTSKEDSQRLLISSAMGPAAIWRCLVKSSTGRMETKKSLWESHCQLEFTLQGSQKYDSVNCASVIDKNRIFIGTYKGKVLVYEIPSLVLERPMEITLSNSLTVDGAVFAIKEASVNSLTALTSDGAFSITNGS</sequence>
<dbReference type="GO" id="GO:1904262">
    <property type="term" value="P:negative regulation of TORC1 signaling"/>
    <property type="evidence" value="ECO:0007669"/>
    <property type="project" value="TreeGrafter"/>
</dbReference>
<dbReference type="OrthoDB" id="10267127at2759"/>
<evidence type="ECO:0000313" key="2">
    <source>
        <dbReference type="Proteomes" id="UP000835052"/>
    </source>
</evidence>
<dbReference type="GO" id="GO:0034198">
    <property type="term" value="P:cellular response to amino acid starvation"/>
    <property type="evidence" value="ECO:0007669"/>
    <property type="project" value="TreeGrafter"/>
</dbReference>
<dbReference type="PANTHER" id="PTHR15435:SF2">
    <property type="entry name" value="KICSTOR COMPLEX PROTEIN KAPTIN"/>
    <property type="match status" value="1"/>
</dbReference>
<dbReference type="GO" id="GO:0030027">
    <property type="term" value="C:lamellipodium"/>
    <property type="evidence" value="ECO:0007669"/>
    <property type="project" value="TreeGrafter"/>
</dbReference>
<keyword evidence="2" id="KW-1185">Reference proteome</keyword>
<dbReference type="GO" id="GO:0051015">
    <property type="term" value="F:actin filament binding"/>
    <property type="evidence" value="ECO:0007669"/>
    <property type="project" value="TreeGrafter"/>
</dbReference>
<protein>
    <submittedName>
        <fullName evidence="1">Uncharacterized protein</fullName>
    </submittedName>
</protein>
<evidence type="ECO:0000313" key="1">
    <source>
        <dbReference type="EMBL" id="CAD6186912.1"/>
    </source>
</evidence>
<dbReference type="AlphaFoldDB" id="A0A8S1GVP3"/>
<dbReference type="SUPFAM" id="SSF50978">
    <property type="entry name" value="WD40 repeat-like"/>
    <property type="match status" value="1"/>
</dbReference>
<accession>A0A8S1GVP3</accession>
<dbReference type="InterPro" id="IPR036322">
    <property type="entry name" value="WD40_repeat_dom_sf"/>
</dbReference>
<proteinExistence type="predicted"/>
<gene>
    <name evidence="1" type="ORF">CAUJ_LOCUS2831</name>
</gene>
<dbReference type="GO" id="GO:0015629">
    <property type="term" value="C:actin cytoskeleton"/>
    <property type="evidence" value="ECO:0007669"/>
    <property type="project" value="InterPro"/>
</dbReference>
<organism evidence="1 2">
    <name type="scientific">Caenorhabditis auriculariae</name>
    <dbReference type="NCBI Taxonomy" id="2777116"/>
    <lineage>
        <taxon>Eukaryota</taxon>
        <taxon>Metazoa</taxon>
        <taxon>Ecdysozoa</taxon>
        <taxon>Nematoda</taxon>
        <taxon>Chromadorea</taxon>
        <taxon>Rhabditida</taxon>
        <taxon>Rhabditina</taxon>
        <taxon>Rhabditomorpha</taxon>
        <taxon>Rhabditoidea</taxon>
        <taxon>Rhabditidae</taxon>
        <taxon>Peloderinae</taxon>
        <taxon>Caenorhabditis</taxon>
    </lineage>
</organism>
<reference evidence="1" key="1">
    <citation type="submission" date="2020-10" db="EMBL/GenBank/DDBJ databases">
        <authorList>
            <person name="Kikuchi T."/>
        </authorList>
    </citation>
    <scope>NUCLEOTIDE SEQUENCE</scope>
    <source>
        <strain evidence="1">NKZ352</strain>
    </source>
</reference>
<dbReference type="GO" id="GO:0007015">
    <property type="term" value="P:actin filament organization"/>
    <property type="evidence" value="ECO:0007669"/>
    <property type="project" value="InterPro"/>
</dbReference>
<dbReference type="PANTHER" id="PTHR15435">
    <property type="entry name" value="KICSTOR COMPLEX PROTEIN KAPTIN"/>
    <property type="match status" value="1"/>
</dbReference>
<comment type="caution">
    <text evidence="1">The sequence shown here is derived from an EMBL/GenBank/DDBJ whole genome shotgun (WGS) entry which is preliminary data.</text>
</comment>
<dbReference type="InterPro" id="IPR029982">
    <property type="entry name" value="Kptn"/>
</dbReference>